<sequence length="1033" mass="116318">MNNHTDISKNNSIPSHSRDFSGHQHYENDSLRANDSLRTNDDVSTLADVPHEAILSIACNDSDRPTSVGISMNPVDPHSVLADPAVIPRTEILRQIVTFITPEEAKHCPLEGSVDQSSPDNKRLILRGMGGLGKTTIAVMAVNLKELRLHFDHIVWVNLGKCFKVDSHRNNLNYEMYCNCLQKICQQLNLKSGKFGGNVFLQPGDNRMQIAAKYLQAMEEAKCAISKLIDGFKILLVLDDVWGQEDVGLFNFGEHMTSLFSILVTTRILDLEPCKGSKTIDVDLLSREEARYVFRIEAGLSGSINLQDSEVIDNIVNKCGYLVLAVRVAGRLVKTGRSISPESSLNQIAEIVASHTDSPTTAPVINILDRSFLFVPNTIASFSLKLLFSAFAALFHRDDVLRPWVSFDAVLLLWKAIRYGEYLEELDVSLGKFKLTKTGSIVELMCVMGLLEEKYVTFPNQIRQRYVRIHHDLMWDYGKMFASRVFFSQENFHTCFEHGIPYCYVCLPFCNNLSYHQNVQKWSNLIIAYYKLNSPDIDYLVQWFPLHMIKAGLLHEVTNLVKNDSYILNVIKTFGLEAGIHHIIYIKRSLDKHVLVFADADASVSTPSLVAVIVYLHDYLSRFRSSMQLDNSVKREIGLALILLGVELQKYSNWAESLDYFTETLQIFEEIEYDDDHPDVIRVWKHIDSCNIQNLMLVSRGSPSQVRLKYVDALLYEENNLVPLELSSHPGHAIVLMEDKLRTSIYGNMKWKYTYLGVGLKDSALLTKYDGHSIHDACNDHKILVTMGCYREGVTLTWRTPVEYEKDDRKNQETTEQVVKTFHEASLFTIEPDGSICPQSAPHLCLGVCPFPMMYLVSKNSINRAVFKYSSKLLNIKEHNCGDASDSFADNGSAEKNEIDYGIILELSSHPGMGVVPILENLVPVPLINLDTCVLGLGLVEHALSARMNEKGNIVMTAKHKGTIFCVPARDLKAGEFVMTVKSNKVSNHPLVKSFSYDFVFNDDGTISPASAENLVIGFHVPGRKNMNNANRI</sequence>
<dbReference type="Gene3D" id="3.40.50.300">
    <property type="entry name" value="P-loop containing nucleotide triphosphate hydrolases"/>
    <property type="match status" value="1"/>
</dbReference>
<protein>
    <recommendedName>
        <fullName evidence="2">NB-ARC domain-containing protein</fullName>
    </recommendedName>
</protein>
<name>A0A7S1BLD5_9STRA</name>
<feature type="region of interest" description="Disordered" evidence="1">
    <location>
        <begin position="1"/>
        <end position="35"/>
    </location>
</feature>
<feature type="compositionally biased region" description="Basic and acidic residues" evidence="1">
    <location>
        <begin position="16"/>
        <end position="32"/>
    </location>
</feature>
<feature type="compositionally biased region" description="Polar residues" evidence="1">
    <location>
        <begin position="1"/>
        <end position="15"/>
    </location>
</feature>
<dbReference type="AlphaFoldDB" id="A0A7S1BLD5"/>
<dbReference type="PANTHER" id="PTHR36766">
    <property type="entry name" value="PLANT BROAD-SPECTRUM MILDEW RESISTANCE PROTEIN RPW8"/>
    <property type="match status" value="1"/>
</dbReference>
<dbReference type="GO" id="GO:0043531">
    <property type="term" value="F:ADP binding"/>
    <property type="evidence" value="ECO:0007669"/>
    <property type="project" value="InterPro"/>
</dbReference>
<evidence type="ECO:0000313" key="3">
    <source>
        <dbReference type="EMBL" id="CAD8889568.1"/>
    </source>
</evidence>
<evidence type="ECO:0000256" key="1">
    <source>
        <dbReference type="SAM" id="MobiDB-lite"/>
    </source>
</evidence>
<feature type="domain" description="NB-ARC" evidence="2">
    <location>
        <begin position="120"/>
        <end position="294"/>
    </location>
</feature>
<dbReference type="Pfam" id="PF00931">
    <property type="entry name" value="NB-ARC"/>
    <property type="match status" value="1"/>
</dbReference>
<dbReference type="InterPro" id="IPR027417">
    <property type="entry name" value="P-loop_NTPase"/>
</dbReference>
<dbReference type="InterPro" id="IPR002182">
    <property type="entry name" value="NB-ARC"/>
</dbReference>
<dbReference type="SUPFAM" id="SSF52540">
    <property type="entry name" value="P-loop containing nucleoside triphosphate hydrolases"/>
    <property type="match status" value="1"/>
</dbReference>
<gene>
    <name evidence="3" type="ORF">CHYS00102_LOCUS16773</name>
</gene>
<evidence type="ECO:0000259" key="2">
    <source>
        <dbReference type="Pfam" id="PF00931"/>
    </source>
</evidence>
<reference evidence="3" key="1">
    <citation type="submission" date="2021-01" db="EMBL/GenBank/DDBJ databases">
        <authorList>
            <person name="Corre E."/>
            <person name="Pelletier E."/>
            <person name="Niang G."/>
            <person name="Scheremetjew M."/>
            <person name="Finn R."/>
            <person name="Kale V."/>
            <person name="Holt S."/>
            <person name="Cochrane G."/>
            <person name="Meng A."/>
            <person name="Brown T."/>
            <person name="Cohen L."/>
        </authorList>
    </citation>
    <scope>NUCLEOTIDE SEQUENCE</scope>
    <source>
        <strain evidence="3">308</strain>
    </source>
</reference>
<dbReference type="PANTHER" id="PTHR36766:SF30">
    <property type="entry name" value="TIR-NBS TYPE DISEASE RESISTANCE PROTEIN-RELATED"/>
    <property type="match status" value="1"/>
</dbReference>
<organism evidence="3">
    <name type="scientific">Corethron hystrix</name>
    <dbReference type="NCBI Taxonomy" id="216773"/>
    <lineage>
        <taxon>Eukaryota</taxon>
        <taxon>Sar</taxon>
        <taxon>Stramenopiles</taxon>
        <taxon>Ochrophyta</taxon>
        <taxon>Bacillariophyta</taxon>
        <taxon>Coscinodiscophyceae</taxon>
        <taxon>Corethrophycidae</taxon>
        <taxon>Corethrales</taxon>
        <taxon>Corethraceae</taxon>
        <taxon>Corethron</taxon>
    </lineage>
</organism>
<dbReference type="EMBL" id="HBFR01023379">
    <property type="protein sequence ID" value="CAD8889568.1"/>
    <property type="molecule type" value="Transcribed_RNA"/>
</dbReference>
<accession>A0A7S1BLD5</accession>
<proteinExistence type="predicted"/>